<dbReference type="GeneID" id="93374018"/>
<dbReference type="Proteomes" id="UP000180166">
    <property type="component" value="Chromosome"/>
</dbReference>
<keyword evidence="3" id="KW-1185">Reference proteome</keyword>
<dbReference type="OrthoDB" id="218750at2"/>
<dbReference type="KEGG" id="nsr:NS506_03386"/>
<proteinExistence type="predicted"/>
<evidence type="ECO:0000313" key="1">
    <source>
        <dbReference type="EMBL" id="APA97438.1"/>
    </source>
</evidence>
<name>A0A0B8N1I7_9NOCA</name>
<gene>
    <name evidence="1" type="ORF">NS506_03386</name>
    <name evidence="2" type="ORF">NSK11_contig00021-0002</name>
</gene>
<reference evidence="1 4" key="3">
    <citation type="submission" date="2016-10" db="EMBL/GenBank/DDBJ databases">
        <title>Genome sequence of Nocardia seriolae strain EM150506, isolated from Anguila japonica.</title>
        <authorList>
            <person name="Han H.-J."/>
        </authorList>
    </citation>
    <scope>NUCLEOTIDE SEQUENCE [LARGE SCALE GENOMIC DNA]</scope>
    <source>
        <strain evidence="1 4">EM150506</strain>
    </source>
</reference>
<dbReference type="Proteomes" id="UP000037179">
    <property type="component" value="Unassembled WGS sequence"/>
</dbReference>
<reference evidence="3" key="1">
    <citation type="submission" date="2015-07" db="EMBL/GenBank/DDBJ databases">
        <title>Nocardia seriolae U-1 whole genome shotgun sequence.</title>
        <authorList>
            <person name="Imajoh M."/>
            <person name="Fukumoto Y."/>
            <person name="Sukeda M."/>
            <person name="Yamane J."/>
            <person name="Yamasaki K."/>
            <person name="Shimizu M."/>
            <person name="Ohnishi K."/>
            <person name="Oshima S."/>
        </authorList>
    </citation>
    <scope>NUCLEOTIDE SEQUENCE [LARGE SCALE GENOMIC DNA]</scope>
    <source>
        <strain evidence="3">U-1</strain>
    </source>
</reference>
<evidence type="ECO:0000313" key="4">
    <source>
        <dbReference type="Proteomes" id="UP000180166"/>
    </source>
</evidence>
<organism evidence="2 3">
    <name type="scientific">Nocardia seriolae</name>
    <dbReference type="NCBI Taxonomy" id="37332"/>
    <lineage>
        <taxon>Bacteria</taxon>
        <taxon>Bacillati</taxon>
        <taxon>Actinomycetota</taxon>
        <taxon>Actinomycetes</taxon>
        <taxon>Mycobacteriales</taxon>
        <taxon>Nocardiaceae</taxon>
        <taxon>Nocardia</taxon>
    </lineage>
</organism>
<dbReference type="EMBL" id="CP017839">
    <property type="protein sequence ID" value="APA97438.1"/>
    <property type="molecule type" value="Genomic_DNA"/>
</dbReference>
<dbReference type="RefSeq" id="WP_036552118.1">
    <property type="nucleotide sequence ID" value="NZ_AP017900.1"/>
</dbReference>
<protein>
    <submittedName>
        <fullName evidence="2">Uncharacterized protein</fullName>
    </submittedName>
</protein>
<dbReference type="EMBL" id="BBYQ01000021">
    <property type="protein sequence ID" value="GAP27579.1"/>
    <property type="molecule type" value="Genomic_DNA"/>
</dbReference>
<evidence type="ECO:0000313" key="3">
    <source>
        <dbReference type="Proteomes" id="UP000037179"/>
    </source>
</evidence>
<sequence length="1282" mass="139338">MPDGLLNGAAKVFAQASPDDCAPLLDLIPATTTDGAALLRMLDAAGAIDGMADGTLTPSAGLAGWISEFFGMYCYVEAPYGGVTIQPMPVELFDMIERIGPRLAESGERVSMAKGRYRYAHIDADLADALVAVGVGVDGPDHGGMHLWGAESKRDLIALAADPVLGPRLESVVHADRATTSTAIVRLPENPGIERSVHARIVAVIERIADGGLLDAELALAELDELLDLPTPQALDGIEEALSALDGAGPLLRTLRAGIPSEFRWPAWEAAITELGRVHGMTATWPMLTLYGADRAVAIGPHGVVAETGFTLPVEPRSHVVFYAGGDFLVGYSVTNLYPDQAFWTSAPGETFEPAEPHRMHACNSKYNGGFGYQFATPGGRHDGARIMRPGDRQGIGDRVFQMSDGARVWSLEGYRSGLQFWAEVDPVTGVRAEIGSPPDFFTEYPLPADKEIVNHLLFYARLPEGVASSPLGSAAGMTGFRVLRDHGEWTGYVLEGVDGRHATYVGSRGSADPWGVARFPEGGADLLMTFDSPVYGYDPAVLRAHDGASPLWEVRAEASHTGCPSPAFWHFLTPRDAAGSRALRGLDVARARELLTDAALPPGITDPVLADGVRDQIERAARLVRERERISRRVATIRSGALITPPATAPDSDLLPALLGLLDYPRDLHPSVLPATITALAADGRYLAGDIDETLRRMSPPAAPIDWTPLLGHIDAVAWRAINGRTPENHRVALIALLRTWAAQPFARAGEWRLGECPDTEPVAARTLLVGGRFLQPTTVAPPANAVGVRSLVLTHEDATRIEQLLDLLSCNGTRIPSERAVRLFAERTGVREPIARLVLDGLPRRCHFGGGYSYMYDAHEKMLRTKPYQAKGDLARQYEQWSGQLDWNGRHRLLAAGMPEDPAELWSEDGDLAAAERMAVVWNELIGRRVHIPEDLTAELEATTGLTAMLPLALAHPEATDLATRDLQCRLLGNSHDYLEIRCERSNIPFWRRWNPYRGLATALAWALSERPVGDPAVRGVTELYERLAARLRAPELLVQLNGMRFPAELFGPGTYAGAPLSRVVYDDGLVVVDAHEWRRSTFLRPAALSDPEALAHSLNTCTDHGLTELAHAIRCEQTLVAGLSDLIDRAATTPVAAGHYEADPRHSVPDLVERVSASIGASPDAATLYLQLLTLARPTDRNLRRWNGWTPARHKKARAELAGMRLVVEEQRARAGRTAFVPGPWTEKLTKPHLPMETAKLASYLVRPDDKDIIGPYGVILPPRPLHEMFADAWALRNT</sequence>
<evidence type="ECO:0000313" key="2">
    <source>
        <dbReference type="EMBL" id="GAP27579.1"/>
    </source>
</evidence>
<reference evidence="2 3" key="2">
    <citation type="journal article" date="2016" name="Genome Announc.">
        <title>Draft Genome Sequence of Erythromycin- and Oxytetracycline-Sensitive Nocardia seriolae Strain U-1 (NBRC 110359).</title>
        <authorList>
            <person name="Imajoh M."/>
            <person name="Sukeda M."/>
            <person name="Shimizu M."/>
            <person name="Yamane J."/>
            <person name="Ohnishi K."/>
            <person name="Oshima S."/>
        </authorList>
    </citation>
    <scope>NUCLEOTIDE SEQUENCE [LARGE SCALE GENOMIC DNA]</scope>
    <source>
        <strain evidence="2 3">U-1</strain>
    </source>
</reference>
<accession>A0A0B8N1I7</accession>